<dbReference type="Pfam" id="PF00512">
    <property type="entry name" value="HisKA"/>
    <property type="match status" value="1"/>
</dbReference>
<proteinExistence type="predicted"/>
<keyword evidence="4" id="KW-0808">Transferase</keyword>
<evidence type="ECO:0000256" key="3">
    <source>
        <dbReference type="ARBA" id="ARBA00022553"/>
    </source>
</evidence>
<keyword evidence="3" id="KW-0597">Phosphoprotein</keyword>
<comment type="caution">
    <text evidence="8">The sequence shown here is derived from an EMBL/GenBank/DDBJ whole genome shotgun (WGS) entry which is preliminary data.</text>
</comment>
<gene>
    <name evidence="8" type="ORF">GRI65_03590</name>
</gene>
<evidence type="ECO:0000256" key="1">
    <source>
        <dbReference type="ARBA" id="ARBA00000085"/>
    </source>
</evidence>
<dbReference type="SMART" id="SM00387">
    <property type="entry name" value="HATPase_c"/>
    <property type="match status" value="1"/>
</dbReference>
<keyword evidence="6" id="KW-0902">Two-component regulatory system</keyword>
<dbReference type="Gene3D" id="1.10.287.130">
    <property type="match status" value="1"/>
</dbReference>
<dbReference type="GO" id="GO:0000155">
    <property type="term" value="F:phosphorelay sensor kinase activity"/>
    <property type="evidence" value="ECO:0007669"/>
    <property type="project" value="InterPro"/>
</dbReference>
<evidence type="ECO:0000313" key="8">
    <source>
        <dbReference type="EMBL" id="MXP43539.1"/>
    </source>
</evidence>
<evidence type="ECO:0000313" key="9">
    <source>
        <dbReference type="Proteomes" id="UP000431922"/>
    </source>
</evidence>
<evidence type="ECO:0000256" key="5">
    <source>
        <dbReference type="ARBA" id="ARBA00022777"/>
    </source>
</evidence>
<dbReference type="InterPro" id="IPR036097">
    <property type="entry name" value="HisK_dim/P_sf"/>
</dbReference>
<dbReference type="InterPro" id="IPR004358">
    <property type="entry name" value="Sig_transdc_His_kin-like_C"/>
</dbReference>
<dbReference type="InterPro" id="IPR003661">
    <property type="entry name" value="HisK_dim/P_dom"/>
</dbReference>
<dbReference type="PANTHER" id="PTHR43711:SF26">
    <property type="entry name" value="SENSOR HISTIDINE KINASE RCSC"/>
    <property type="match status" value="1"/>
</dbReference>
<dbReference type="OrthoDB" id="7933832at2"/>
<dbReference type="Pfam" id="PF02518">
    <property type="entry name" value="HATPase_c"/>
    <property type="match status" value="1"/>
</dbReference>
<dbReference type="EC" id="2.7.13.3" evidence="2"/>
<feature type="domain" description="Histidine kinase" evidence="7">
    <location>
        <begin position="253"/>
        <end position="469"/>
    </location>
</feature>
<dbReference type="Proteomes" id="UP000431922">
    <property type="component" value="Unassembled WGS sequence"/>
</dbReference>
<accession>A0A845B7C8</accession>
<evidence type="ECO:0000256" key="2">
    <source>
        <dbReference type="ARBA" id="ARBA00012438"/>
    </source>
</evidence>
<evidence type="ECO:0000259" key="7">
    <source>
        <dbReference type="PROSITE" id="PS50109"/>
    </source>
</evidence>
<reference evidence="8 9" key="1">
    <citation type="submission" date="2019-12" db="EMBL/GenBank/DDBJ databases">
        <title>Genomic-based taxomic classification of the family Erythrobacteraceae.</title>
        <authorList>
            <person name="Xu L."/>
        </authorList>
    </citation>
    <scope>NUCLEOTIDE SEQUENCE [LARGE SCALE GENOMIC DNA]</scope>
    <source>
        <strain evidence="8 9">KCTC 42453</strain>
    </source>
</reference>
<dbReference type="InterPro" id="IPR005467">
    <property type="entry name" value="His_kinase_dom"/>
</dbReference>
<dbReference type="PROSITE" id="PS50109">
    <property type="entry name" value="HIS_KIN"/>
    <property type="match status" value="1"/>
</dbReference>
<dbReference type="PANTHER" id="PTHR43711">
    <property type="entry name" value="TWO-COMPONENT HISTIDINE KINASE"/>
    <property type="match status" value="1"/>
</dbReference>
<dbReference type="InterPro" id="IPR050736">
    <property type="entry name" value="Sensor_HK_Regulatory"/>
</dbReference>
<keyword evidence="9" id="KW-1185">Reference proteome</keyword>
<organism evidence="8 9">
    <name type="scientific">Allopontixanthobacter sediminis</name>
    <dbReference type="NCBI Taxonomy" id="1689985"/>
    <lineage>
        <taxon>Bacteria</taxon>
        <taxon>Pseudomonadati</taxon>
        <taxon>Pseudomonadota</taxon>
        <taxon>Alphaproteobacteria</taxon>
        <taxon>Sphingomonadales</taxon>
        <taxon>Erythrobacteraceae</taxon>
        <taxon>Allopontixanthobacter</taxon>
    </lineage>
</organism>
<sequence length="469" mass="50073">MNKPGQPFIAEARSDAHDKLVEAQEPLAQLQHRCGGDVPGVIAIPELLSLVRKSRKYGLRLARMIQAIDGDELVRAWVEVSPLGSEVEGIGGDEGGCLIRIANWQSAPLPPEDAAENEARKLAIDRALAELSARLDPQQHILSVESVAPDLADLARALRGSKSQAWSDFVDFPGLGSMPPGAATLHWRLLDGAECVVEGSDRRWNVTLLPLGKPEVASAGFELYLTAQAPYSPPPAVAAIPRELSIGSSIGRELSPVLRQPIARIIANAETIRTRLAGPLAEEYSAYAADIASAGQHLLALIDDLSDLEIVESDQFTTAPDQIDLADVAQRAVGILGVRAKEREIELVAPGKDEGLIATAEFRRVLQILLNLVGNAVRYSEPGSQVRIELAHADERILVTVADDGPGLTPEQQAVVFEKFERLGRTGDGGSGLGLYISRRIARAMGGDLTVESTAGEGARFILELPGAA</sequence>
<protein>
    <recommendedName>
        <fullName evidence="2">histidine kinase</fullName>
        <ecNumber evidence="2">2.7.13.3</ecNumber>
    </recommendedName>
</protein>
<dbReference type="InterPro" id="IPR036890">
    <property type="entry name" value="HATPase_C_sf"/>
</dbReference>
<dbReference type="SUPFAM" id="SSF55874">
    <property type="entry name" value="ATPase domain of HSP90 chaperone/DNA topoisomerase II/histidine kinase"/>
    <property type="match status" value="1"/>
</dbReference>
<dbReference type="EMBL" id="WTYL01000001">
    <property type="protein sequence ID" value="MXP43539.1"/>
    <property type="molecule type" value="Genomic_DNA"/>
</dbReference>
<dbReference type="Gene3D" id="3.30.565.10">
    <property type="entry name" value="Histidine kinase-like ATPase, C-terminal domain"/>
    <property type="match status" value="1"/>
</dbReference>
<comment type="catalytic activity">
    <reaction evidence="1">
        <text>ATP + protein L-histidine = ADP + protein N-phospho-L-histidine.</text>
        <dbReference type="EC" id="2.7.13.3"/>
    </reaction>
</comment>
<name>A0A845B7C8_9SPHN</name>
<dbReference type="InterPro" id="IPR003594">
    <property type="entry name" value="HATPase_dom"/>
</dbReference>
<dbReference type="CDD" id="cd00082">
    <property type="entry name" value="HisKA"/>
    <property type="match status" value="1"/>
</dbReference>
<dbReference type="AlphaFoldDB" id="A0A845B7C8"/>
<evidence type="ECO:0000256" key="6">
    <source>
        <dbReference type="ARBA" id="ARBA00023012"/>
    </source>
</evidence>
<dbReference type="SUPFAM" id="SSF47384">
    <property type="entry name" value="Homodimeric domain of signal transducing histidine kinase"/>
    <property type="match status" value="1"/>
</dbReference>
<dbReference type="PRINTS" id="PR00344">
    <property type="entry name" value="BCTRLSENSOR"/>
</dbReference>
<keyword evidence="5 8" id="KW-0418">Kinase</keyword>
<dbReference type="RefSeq" id="WP_160755131.1">
    <property type="nucleotide sequence ID" value="NZ_WTYL01000001.1"/>
</dbReference>
<evidence type="ECO:0000256" key="4">
    <source>
        <dbReference type="ARBA" id="ARBA00022679"/>
    </source>
</evidence>